<protein>
    <recommendedName>
        <fullName evidence="3">Apple domain-containing protein</fullName>
    </recommendedName>
</protein>
<keyword evidence="2" id="KW-0732">Signal</keyword>
<feature type="domain" description="Apple" evidence="3">
    <location>
        <begin position="56"/>
        <end position="133"/>
    </location>
</feature>
<organism evidence="4 5">
    <name type="scientific">Zalerion maritima</name>
    <dbReference type="NCBI Taxonomy" id="339359"/>
    <lineage>
        <taxon>Eukaryota</taxon>
        <taxon>Fungi</taxon>
        <taxon>Dikarya</taxon>
        <taxon>Ascomycota</taxon>
        <taxon>Pezizomycotina</taxon>
        <taxon>Sordariomycetes</taxon>
        <taxon>Lulworthiomycetidae</taxon>
        <taxon>Lulworthiales</taxon>
        <taxon>Lulworthiaceae</taxon>
        <taxon>Zalerion</taxon>
    </lineage>
</organism>
<evidence type="ECO:0000313" key="4">
    <source>
        <dbReference type="EMBL" id="KAJ2899213.1"/>
    </source>
</evidence>
<evidence type="ECO:0000256" key="1">
    <source>
        <dbReference type="SAM" id="MobiDB-lite"/>
    </source>
</evidence>
<dbReference type="PROSITE" id="PS50948">
    <property type="entry name" value="PAN"/>
    <property type="match status" value="1"/>
</dbReference>
<feature type="compositionally biased region" description="Gly residues" evidence="1">
    <location>
        <begin position="156"/>
        <end position="168"/>
    </location>
</feature>
<feature type="signal peptide" evidence="2">
    <location>
        <begin position="1"/>
        <end position="29"/>
    </location>
</feature>
<feature type="chain" id="PRO_5041992042" description="Apple domain-containing protein" evidence="2">
    <location>
        <begin position="30"/>
        <end position="205"/>
    </location>
</feature>
<feature type="compositionally biased region" description="Gly residues" evidence="1">
    <location>
        <begin position="176"/>
        <end position="192"/>
    </location>
</feature>
<comment type="caution">
    <text evidence="4">The sequence shown here is derived from an EMBL/GenBank/DDBJ whole genome shotgun (WGS) entry which is preliminary data.</text>
</comment>
<accession>A0AAD5WQB2</accession>
<gene>
    <name evidence="4" type="ORF">MKZ38_003356</name>
</gene>
<evidence type="ECO:0000256" key="2">
    <source>
        <dbReference type="SAM" id="SignalP"/>
    </source>
</evidence>
<reference evidence="4" key="1">
    <citation type="submission" date="2022-07" db="EMBL/GenBank/DDBJ databases">
        <title>Draft genome sequence of Zalerion maritima ATCC 34329, a (micro)plastics degrading marine fungus.</title>
        <authorList>
            <person name="Paco A."/>
            <person name="Goncalves M.F.M."/>
            <person name="Rocha-Santos T.A.P."/>
            <person name="Alves A."/>
        </authorList>
    </citation>
    <scope>NUCLEOTIDE SEQUENCE</scope>
    <source>
        <strain evidence="4">ATCC 34329</strain>
    </source>
</reference>
<dbReference type="Pfam" id="PF14295">
    <property type="entry name" value="PAN_4"/>
    <property type="match status" value="1"/>
</dbReference>
<feature type="compositionally biased region" description="Low complexity" evidence="1">
    <location>
        <begin position="59"/>
        <end position="76"/>
    </location>
</feature>
<evidence type="ECO:0000259" key="3">
    <source>
        <dbReference type="PROSITE" id="PS50948"/>
    </source>
</evidence>
<dbReference type="EMBL" id="JAKWBI020000204">
    <property type="protein sequence ID" value="KAJ2899213.1"/>
    <property type="molecule type" value="Genomic_DNA"/>
</dbReference>
<dbReference type="Gene3D" id="3.50.4.10">
    <property type="entry name" value="Hepatocyte Growth Factor"/>
    <property type="match status" value="1"/>
</dbReference>
<name>A0AAD5WQB2_9PEZI</name>
<feature type="region of interest" description="Disordered" evidence="1">
    <location>
        <begin position="56"/>
        <end position="76"/>
    </location>
</feature>
<dbReference type="InterPro" id="IPR003609">
    <property type="entry name" value="Pan_app"/>
</dbReference>
<feature type="compositionally biased region" description="Low complexity" evidence="1">
    <location>
        <begin position="132"/>
        <end position="142"/>
    </location>
</feature>
<evidence type="ECO:0000313" key="5">
    <source>
        <dbReference type="Proteomes" id="UP001201980"/>
    </source>
</evidence>
<keyword evidence="5" id="KW-1185">Reference proteome</keyword>
<dbReference type="AlphaFoldDB" id="A0AAD5WQB2"/>
<feature type="region of interest" description="Disordered" evidence="1">
    <location>
        <begin position="132"/>
        <end position="205"/>
    </location>
</feature>
<sequence length="205" mass="20224">MSSATMSSTSVSSILATLTIALLAGTTLAGPLNITPSLEPPFALRHLHRRQATTMCGQTPTSADDTSTTPFSSPAADTAEACQAQCEADTDCESFVFGLGQDDAQPECILFDVPADEVPAQGDGNLEVFDVGCTGVPTGTPTQSDPVGETGSPATGNGGTGEQDGGITGDNAGNANGNGNGDAAGGDGGEQDQGGNNNVGTGGQQ</sequence>
<dbReference type="Proteomes" id="UP001201980">
    <property type="component" value="Unassembled WGS sequence"/>
</dbReference>
<proteinExistence type="predicted"/>